<comment type="similarity">
    <text evidence="1">Belongs to the NAD(P)-dependent epimerase/dehydratase family. SDR39U1 subfamily.</text>
</comment>
<accession>A0A4R8DR42</accession>
<evidence type="ECO:0000313" key="6">
    <source>
        <dbReference type="Proteomes" id="UP000294498"/>
    </source>
</evidence>
<dbReference type="Pfam" id="PF08338">
    <property type="entry name" value="DUF1731"/>
    <property type="match status" value="1"/>
</dbReference>
<dbReference type="InterPro" id="IPR013549">
    <property type="entry name" value="DUF1731"/>
</dbReference>
<dbReference type="NCBIfam" id="TIGR01777">
    <property type="entry name" value="yfcH"/>
    <property type="match status" value="1"/>
</dbReference>
<gene>
    <name evidence="5" type="ORF">EDB95_1287</name>
</gene>
<name>A0A4R8DR42_9BACT</name>
<dbReference type="InterPro" id="IPR001509">
    <property type="entry name" value="Epimerase_deHydtase"/>
</dbReference>
<dbReference type="RefSeq" id="WP_133991678.1">
    <property type="nucleotide sequence ID" value="NZ_SODV01000001.1"/>
</dbReference>
<keyword evidence="6" id="KW-1185">Reference proteome</keyword>
<evidence type="ECO:0000259" key="4">
    <source>
        <dbReference type="Pfam" id="PF08338"/>
    </source>
</evidence>
<evidence type="ECO:0000256" key="2">
    <source>
        <dbReference type="SAM" id="MobiDB-lite"/>
    </source>
</evidence>
<dbReference type="Proteomes" id="UP000294498">
    <property type="component" value="Unassembled WGS sequence"/>
</dbReference>
<evidence type="ECO:0000313" key="5">
    <source>
        <dbReference type="EMBL" id="TDX00268.1"/>
    </source>
</evidence>
<dbReference type="OrthoDB" id="9801773at2"/>
<organism evidence="5 6">
    <name type="scientific">Dinghuibacter silviterrae</name>
    <dbReference type="NCBI Taxonomy" id="1539049"/>
    <lineage>
        <taxon>Bacteria</taxon>
        <taxon>Pseudomonadati</taxon>
        <taxon>Bacteroidota</taxon>
        <taxon>Chitinophagia</taxon>
        <taxon>Chitinophagales</taxon>
        <taxon>Chitinophagaceae</taxon>
        <taxon>Dinghuibacter</taxon>
    </lineage>
</organism>
<reference evidence="5 6" key="1">
    <citation type="submission" date="2019-03" db="EMBL/GenBank/DDBJ databases">
        <title>Genomic Encyclopedia of Type Strains, Phase IV (KMG-IV): sequencing the most valuable type-strain genomes for metagenomic binning, comparative biology and taxonomic classification.</title>
        <authorList>
            <person name="Goeker M."/>
        </authorList>
    </citation>
    <scope>NUCLEOTIDE SEQUENCE [LARGE SCALE GENOMIC DNA]</scope>
    <source>
        <strain evidence="5 6">DSM 100059</strain>
    </source>
</reference>
<dbReference type="PANTHER" id="PTHR11092">
    <property type="entry name" value="SUGAR NUCLEOTIDE EPIMERASE RELATED"/>
    <property type="match status" value="1"/>
</dbReference>
<sequence length="328" mass="35272">MATVMITGGTGLIGKALSQALGKRGHQVVLLTRQPVKNVPAWDASAPLSYALWNIRTGQFPAEVLPHTDYIIHLAGANVAKGRWTKRRKQEIVRSRTVSGALIVEVLRQHPNRVKAVIAASAIGWYGPDADERGGGTSGRSRRAGGSGPRPFVETDPAAEDFLGSTCKAWEESLAPLTTMGKRRVTLRTGIVLAREGGAFPSFAAPLRAGIAAILGGGGQMISWIHIADLCRLYVQAIEDPSMEGIYNAVAPSPVSNKTLMLALARGLRGKFFIPVHVPAFLLKIALGEMSVEVLKSCTVDAHRIRKEGFQFIFPSIEAAVNDLIVRR</sequence>
<feature type="region of interest" description="Disordered" evidence="2">
    <location>
        <begin position="130"/>
        <end position="153"/>
    </location>
</feature>
<comment type="caution">
    <text evidence="5">The sequence shown here is derived from an EMBL/GenBank/DDBJ whole genome shotgun (WGS) entry which is preliminary data.</text>
</comment>
<evidence type="ECO:0008006" key="7">
    <source>
        <dbReference type="Google" id="ProtNLM"/>
    </source>
</evidence>
<dbReference type="Gene3D" id="3.40.50.720">
    <property type="entry name" value="NAD(P)-binding Rossmann-like Domain"/>
    <property type="match status" value="1"/>
</dbReference>
<dbReference type="PANTHER" id="PTHR11092:SF0">
    <property type="entry name" value="EPIMERASE FAMILY PROTEIN SDR39U1"/>
    <property type="match status" value="1"/>
</dbReference>
<evidence type="ECO:0000256" key="1">
    <source>
        <dbReference type="ARBA" id="ARBA00009353"/>
    </source>
</evidence>
<feature type="domain" description="NAD-dependent epimerase/dehydratase" evidence="3">
    <location>
        <begin position="4"/>
        <end position="131"/>
    </location>
</feature>
<proteinExistence type="inferred from homology"/>
<dbReference type="EMBL" id="SODV01000001">
    <property type="protein sequence ID" value="TDX00268.1"/>
    <property type="molecule type" value="Genomic_DNA"/>
</dbReference>
<dbReference type="SUPFAM" id="SSF51735">
    <property type="entry name" value="NAD(P)-binding Rossmann-fold domains"/>
    <property type="match status" value="1"/>
</dbReference>
<protein>
    <recommendedName>
        <fullName evidence="7">TIGR01777 family protein</fullName>
    </recommendedName>
</protein>
<dbReference type="InterPro" id="IPR010099">
    <property type="entry name" value="SDR39U1"/>
</dbReference>
<evidence type="ECO:0000259" key="3">
    <source>
        <dbReference type="Pfam" id="PF01370"/>
    </source>
</evidence>
<dbReference type="AlphaFoldDB" id="A0A4R8DR42"/>
<dbReference type="InterPro" id="IPR036291">
    <property type="entry name" value="NAD(P)-bd_dom_sf"/>
</dbReference>
<dbReference type="Pfam" id="PF01370">
    <property type="entry name" value="Epimerase"/>
    <property type="match status" value="1"/>
</dbReference>
<feature type="domain" description="DUF1731" evidence="4">
    <location>
        <begin position="278"/>
        <end position="324"/>
    </location>
</feature>